<evidence type="ECO:0000256" key="2">
    <source>
        <dbReference type="ARBA" id="ARBA00022692"/>
    </source>
</evidence>
<feature type="transmembrane region" description="Helical" evidence="5">
    <location>
        <begin position="149"/>
        <end position="169"/>
    </location>
</feature>
<dbReference type="Gene3D" id="1.20.1540.10">
    <property type="entry name" value="Rhomboid-like"/>
    <property type="match status" value="1"/>
</dbReference>
<dbReference type="Pfam" id="PF01694">
    <property type="entry name" value="Rhomboid"/>
    <property type="match status" value="1"/>
</dbReference>
<evidence type="ECO:0000256" key="1">
    <source>
        <dbReference type="ARBA" id="ARBA00004141"/>
    </source>
</evidence>
<reference evidence="7 8" key="1">
    <citation type="submission" date="2024-04" db="EMBL/GenBank/DDBJ databases">
        <title>Draft genome sequence of Sessilibacter corallicola NBRC 116591.</title>
        <authorList>
            <person name="Miyakawa T."/>
            <person name="Kusuya Y."/>
            <person name="Miura T."/>
        </authorList>
    </citation>
    <scope>NUCLEOTIDE SEQUENCE [LARGE SCALE GENOMIC DNA]</scope>
    <source>
        <strain evidence="7 8">KU-00831-HH</strain>
    </source>
</reference>
<dbReference type="InterPro" id="IPR035952">
    <property type="entry name" value="Rhomboid-like_sf"/>
</dbReference>
<dbReference type="Proteomes" id="UP001465153">
    <property type="component" value="Unassembled WGS sequence"/>
</dbReference>
<dbReference type="RefSeq" id="WP_233089149.1">
    <property type="nucleotide sequence ID" value="NZ_BAABWN010000007.1"/>
</dbReference>
<keyword evidence="2 5" id="KW-0812">Transmembrane</keyword>
<protein>
    <submittedName>
        <fullName evidence="7">Rhomboid family intramembrane serine protease</fullName>
    </submittedName>
</protein>
<name>A0ABQ0AAD6_9GAMM</name>
<keyword evidence="3 5" id="KW-1133">Transmembrane helix</keyword>
<gene>
    <name evidence="7" type="ORF">NBRC116591_24220</name>
</gene>
<dbReference type="GO" id="GO:0006508">
    <property type="term" value="P:proteolysis"/>
    <property type="evidence" value="ECO:0007669"/>
    <property type="project" value="UniProtKB-KW"/>
</dbReference>
<dbReference type="InterPro" id="IPR022764">
    <property type="entry name" value="Peptidase_S54_rhomboid_dom"/>
</dbReference>
<dbReference type="EMBL" id="BAABWN010000007">
    <property type="protein sequence ID" value="GAA6168611.1"/>
    <property type="molecule type" value="Genomic_DNA"/>
</dbReference>
<evidence type="ECO:0000256" key="5">
    <source>
        <dbReference type="SAM" id="Phobius"/>
    </source>
</evidence>
<feature type="transmembrane region" description="Helical" evidence="5">
    <location>
        <begin position="73"/>
        <end position="93"/>
    </location>
</feature>
<keyword evidence="8" id="KW-1185">Reference proteome</keyword>
<evidence type="ECO:0000313" key="8">
    <source>
        <dbReference type="Proteomes" id="UP001465153"/>
    </source>
</evidence>
<dbReference type="PANTHER" id="PTHR43066">
    <property type="entry name" value="RHOMBOID-RELATED PROTEIN"/>
    <property type="match status" value="1"/>
</dbReference>
<comment type="caution">
    <text evidence="7">The sequence shown here is derived from an EMBL/GenBank/DDBJ whole genome shotgun (WGS) entry which is preliminary data.</text>
</comment>
<sequence length="175" mass="19292">MLIILCLVLIGIHALNIYLSGRLVYLGIAPRNVPELWHIYTAPFIHGSWGHLINNLIGLVIFSALCLMRSLRFWLTASIFIITVGGFLTWALARGTLHVGASGWVFGLWSLLILMGWFDRRFGSIAIAVLVVIFYGGMVFGVLPTNARISFESHLFGAIAGAVFASLFAKKSWAQ</sequence>
<dbReference type="SUPFAM" id="SSF144091">
    <property type="entry name" value="Rhomboid-like"/>
    <property type="match status" value="1"/>
</dbReference>
<keyword evidence="7" id="KW-0378">Hydrolase</keyword>
<accession>A0ABQ0AAD6</accession>
<organism evidence="7 8">
    <name type="scientific">Sessilibacter corallicola</name>
    <dbReference type="NCBI Taxonomy" id="2904075"/>
    <lineage>
        <taxon>Bacteria</taxon>
        <taxon>Pseudomonadati</taxon>
        <taxon>Pseudomonadota</taxon>
        <taxon>Gammaproteobacteria</taxon>
        <taxon>Cellvibrionales</taxon>
        <taxon>Cellvibrionaceae</taxon>
        <taxon>Sessilibacter</taxon>
    </lineage>
</organism>
<feature type="transmembrane region" description="Helical" evidence="5">
    <location>
        <begin position="125"/>
        <end position="143"/>
    </location>
</feature>
<comment type="subcellular location">
    <subcellularLocation>
        <location evidence="1">Membrane</location>
        <topology evidence="1">Multi-pass membrane protein</topology>
    </subcellularLocation>
</comment>
<evidence type="ECO:0000313" key="7">
    <source>
        <dbReference type="EMBL" id="GAA6168611.1"/>
    </source>
</evidence>
<feature type="transmembrane region" description="Helical" evidence="5">
    <location>
        <begin position="38"/>
        <end position="66"/>
    </location>
</feature>
<evidence type="ECO:0000256" key="3">
    <source>
        <dbReference type="ARBA" id="ARBA00022989"/>
    </source>
</evidence>
<keyword evidence="4 5" id="KW-0472">Membrane</keyword>
<dbReference type="GO" id="GO:0008233">
    <property type="term" value="F:peptidase activity"/>
    <property type="evidence" value="ECO:0007669"/>
    <property type="project" value="UniProtKB-KW"/>
</dbReference>
<feature type="domain" description="Peptidase S54 rhomboid" evidence="6">
    <location>
        <begin position="35"/>
        <end position="169"/>
    </location>
</feature>
<evidence type="ECO:0000256" key="4">
    <source>
        <dbReference type="ARBA" id="ARBA00023136"/>
    </source>
</evidence>
<evidence type="ECO:0000259" key="6">
    <source>
        <dbReference type="Pfam" id="PF01694"/>
    </source>
</evidence>
<proteinExistence type="predicted"/>
<feature type="transmembrane region" description="Helical" evidence="5">
    <location>
        <begin position="99"/>
        <end position="118"/>
    </location>
</feature>
<keyword evidence="7" id="KW-0645">Protease</keyword>